<evidence type="ECO:0000256" key="8">
    <source>
        <dbReference type="ARBA" id="ARBA00022927"/>
    </source>
</evidence>
<dbReference type="GO" id="GO:0005484">
    <property type="term" value="F:SNAP receptor activity"/>
    <property type="evidence" value="ECO:0007669"/>
    <property type="project" value="TreeGrafter"/>
</dbReference>
<accession>A0A2S2NGF0</accession>
<evidence type="ECO:0000256" key="10">
    <source>
        <dbReference type="ARBA" id="ARBA00023136"/>
    </source>
</evidence>
<dbReference type="Pfam" id="PF09753">
    <property type="entry name" value="Use1"/>
    <property type="match status" value="1"/>
</dbReference>
<evidence type="ECO:0000256" key="9">
    <source>
        <dbReference type="ARBA" id="ARBA00022989"/>
    </source>
</evidence>
<comment type="similarity">
    <text evidence="2">Belongs to the USE1 family.</text>
</comment>
<evidence type="ECO:0000256" key="5">
    <source>
        <dbReference type="ARBA" id="ARBA00022692"/>
    </source>
</evidence>
<dbReference type="GO" id="GO:0005789">
    <property type="term" value="C:endoplasmic reticulum membrane"/>
    <property type="evidence" value="ECO:0007669"/>
    <property type="project" value="UniProtKB-SubCell"/>
</dbReference>
<evidence type="ECO:0000256" key="3">
    <source>
        <dbReference type="ARBA" id="ARBA00015843"/>
    </source>
</evidence>
<dbReference type="InterPro" id="IPR019150">
    <property type="entry name" value="Vesicle_transport_protein_Use1"/>
</dbReference>
<keyword evidence="8" id="KW-0653">Protein transport</keyword>
<keyword evidence="5 12" id="KW-0812">Transmembrane</keyword>
<proteinExistence type="inferred from homology"/>
<keyword evidence="6" id="KW-0256">Endoplasmic reticulum</keyword>
<evidence type="ECO:0000256" key="1">
    <source>
        <dbReference type="ARBA" id="ARBA00004163"/>
    </source>
</evidence>
<dbReference type="GO" id="GO:0006890">
    <property type="term" value="P:retrograde vesicle-mediated transport, Golgi to endoplasmic reticulum"/>
    <property type="evidence" value="ECO:0007669"/>
    <property type="project" value="TreeGrafter"/>
</dbReference>
<evidence type="ECO:0000256" key="6">
    <source>
        <dbReference type="ARBA" id="ARBA00022824"/>
    </source>
</evidence>
<dbReference type="PANTHER" id="PTHR13050:SF7">
    <property type="entry name" value="VESICLE TRANSPORT PROTEIN USE1"/>
    <property type="match status" value="1"/>
</dbReference>
<evidence type="ECO:0000256" key="7">
    <source>
        <dbReference type="ARBA" id="ARBA00022892"/>
    </source>
</evidence>
<sequence length="240" mass="28144">MTTTRLEIDVKRLLSVCEEMAQNNSSDDWRLSKYIEAVSEMIAELIKKSNPDKDAINQYTKRMEFLKGFLNTKDIENPEKKLVALEMLEPVQESNSRSKDIKQKYKVTYTKQLRDELLGNDTNEFRSSRQPDVDSSDNLDELLRHHQNKQESIAEELIAITRGLREHSELAGRIIKKDIEILEKSSKGMDTNFENLKREEQRLTEFVRKSTWRCWIWVLAVAMVAIFIKMILFIKVTKKS</sequence>
<keyword evidence="7" id="KW-0931">ER-Golgi transport</keyword>
<name>A0A2S2NGF0_SCHGA</name>
<evidence type="ECO:0000313" key="13">
    <source>
        <dbReference type="EMBL" id="MBY16209.1"/>
    </source>
</evidence>
<gene>
    <name evidence="13" type="primary">USE1</name>
    <name evidence="13" type="ORF">g.153894</name>
</gene>
<dbReference type="CDD" id="cd15860">
    <property type="entry name" value="SNARE_USE1"/>
    <property type="match status" value="1"/>
</dbReference>
<dbReference type="PANTHER" id="PTHR13050">
    <property type="entry name" value="USE1-LIKE PROTEIN"/>
    <property type="match status" value="1"/>
</dbReference>
<dbReference type="GO" id="GO:0015031">
    <property type="term" value="P:protein transport"/>
    <property type="evidence" value="ECO:0007669"/>
    <property type="project" value="UniProtKB-KW"/>
</dbReference>
<comment type="subcellular location">
    <subcellularLocation>
        <location evidence="1">Endoplasmic reticulum membrane</location>
        <topology evidence="1">Single-pass type IV membrane protein</topology>
    </subcellularLocation>
</comment>
<evidence type="ECO:0000256" key="11">
    <source>
        <dbReference type="ARBA" id="ARBA00032711"/>
    </source>
</evidence>
<dbReference type="EMBL" id="GGMR01003590">
    <property type="protein sequence ID" value="MBY16209.1"/>
    <property type="molecule type" value="Transcribed_RNA"/>
</dbReference>
<keyword evidence="9 12" id="KW-1133">Transmembrane helix</keyword>
<dbReference type="AlphaFoldDB" id="A0A2S2NGF0"/>
<evidence type="ECO:0000256" key="2">
    <source>
        <dbReference type="ARBA" id="ARBA00007891"/>
    </source>
</evidence>
<keyword evidence="4" id="KW-0813">Transport</keyword>
<evidence type="ECO:0000256" key="4">
    <source>
        <dbReference type="ARBA" id="ARBA00022448"/>
    </source>
</evidence>
<feature type="transmembrane region" description="Helical" evidence="12">
    <location>
        <begin position="215"/>
        <end position="234"/>
    </location>
</feature>
<organism evidence="13">
    <name type="scientific">Schizaphis graminum</name>
    <name type="common">Green bug aphid</name>
    <dbReference type="NCBI Taxonomy" id="13262"/>
    <lineage>
        <taxon>Eukaryota</taxon>
        <taxon>Metazoa</taxon>
        <taxon>Ecdysozoa</taxon>
        <taxon>Arthropoda</taxon>
        <taxon>Hexapoda</taxon>
        <taxon>Insecta</taxon>
        <taxon>Pterygota</taxon>
        <taxon>Neoptera</taxon>
        <taxon>Paraneoptera</taxon>
        <taxon>Hemiptera</taxon>
        <taxon>Sternorrhyncha</taxon>
        <taxon>Aphidomorpha</taxon>
        <taxon>Aphidoidea</taxon>
        <taxon>Aphididae</taxon>
        <taxon>Aphidini</taxon>
        <taxon>Schizaphis</taxon>
    </lineage>
</organism>
<keyword evidence="10 12" id="KW-0472">Membrane</keyword>
<protein>
    <recommendedName>
        <fullName evidence="3">Vesicle transport protein USE1</fullName>
    </recommendedName>
    <alternativeName>
        <fullName evidence="11">USE1-like protein</fullName>
    </alternativeName>
</protein>
<reference evidence="13" key="1">
    <citation type="submission" date="2018-04" db="EMBL/GenBank/DDBJ databases">
        <title>Transcriptome of Schizaphis graminum biotype I.</title>
        <authorList>
            <person name="Scully E.D."/>
            <person name="Geib S.M."/>
            <person name="Palmer N.A."/>
            <person name="Koch K."/>
            <person name="Bradshaw J."/>
            <person name="Heng-Moss T."/>
            <person name="Sarath G."/>
        </authorList>
    </citation>
    <scope>NUCLEOTIDE SEQUENCE</scope>
</reference>
<dbReference type="GO" id="GO:0031201">
    <property type="term" value="C:SNARE complex"/>
    <property type="evidence" value="ECO:0007669"/>
    <property type="project" value="TreeGrafter"/>
</dbReference>
<evidence type="ECO:0000256" key="12">
    <source>
        <dbReference type="SAM" id="Phobius"/>
    </source>
</evidence>